<sequence>MTLYVTLNIMDPFGTCYSSGLVGEHALKSKIHLRAGSLCNPAGMAQALGYTAADLSYARDAGYVCGVDLEPMGRPVGMVRVSLGASSIRLATSRLLCGS</sequence>
<dbReference type="OrthoDB" id="10264306at2759"/>
<name>A0A2V1D1E1_9PLEO</name>
<dbReference type="STRING" id="97972.A0A2V1D1E1"/>
<evidence type="ECO:0000313" key="1">
    <source>
        <dbReference type="EMBL" id="PVH91303.1"/>
    </source>
</evidence>
<organism evidence="1 2">
    <name type="scientific">Periconia macrospinosa</name>
    <dbReference type="NCBI Taxonomy" id="97972"/>
    <lineage>
        <taxon>Eukaryota</taxon>
        <taxon>Fungi</taxon>
        <taxon>Dikarya</taxon>
        <taxon>Ascomycota</taxon>
        <taxon>Pezizomycotina</taxon>
        <taxon>Dothideomycetes</taxon>
        <taxon>Pleosporomycetidae</taxon>
        <taxon>Pleosporales</taxon>
        <taxon>Massarineae</taxon>
        <taxon>Periconiaceae</taxon>
        <taxon>Periconia</taxon>
    </lineage>
</organism>
<evidence type="ECO:0000313" key="2">
    <source>
        <dbReference type="Proteomes" id="UP000244855"/>
    </source>
</evidence>
<protein>
    <submittedName>
        <fullName evidence="1">Uncharacterized protein</fullName>
    </submittedName>
</protein>
<dbReference type="EMBL" id="KZ805899">
    <property type="protein sequence ID" value="PVH91303.1"/>
    <property type="molecule type" value="Genomic_DNA"/>
</dbReference>
<dbReference type="Proteomes" id="UP000244855">
    <property type="component" value="Unassembled WGS sequence"/>
</dbReference>
<reference evidence="1 2" key="1">
    <citation type="journal article" date="2018" name="Sci. Rep.">
        <title>Comparative genomics provides insights into the lifestyle and reveals functional heterogeneity of dark septate endophytic fungi.</title>
        <authorList>
            <person name="Knapp D.G."/>
            <person name="Nemeth J.B."/>
            <person name="Barry K."/>
            <person name="Hainaut M."/>
            <person name="Henrissat B."/>
            <person name="Johnson J."/>
            <person name="Kuo A."/>
            <person name="Lim J.H.P."/>
            <person name="Lipzen A."/>
            <person name="Nolan M."/>
            <person name="Ohm R.A."/>
            <person name="Tamas L."/>
            <person name="Grigoriev I.V."/>
            <person name="Spatafora J.W."/>
            <person name="Nagy L.G."/>
            <person name="Kovacs G.M."/>
        </authorList>
    </citation>
    <scope>NUCLEOTIDE SEQUENCE [LARGE SCALE GENOMIC DNA]</scope>
    <source>
        <strain evidence="1 2">DSE2036</strain>
    </source>
</reference>
<gene>
    <name evidence="1" type="ORF">DM02DRAFT_664132</name>
</gene>
<accession>A0A2V1D1E1</accession>
<proteinExistence type="predicted"/>
<keyword evidence="2" id="KW-1185">Reference proteome</keyword>
<dbReference type="AlphaFoldDB" id="A0A2V1D1E1"/>